<evidence type="ECO:0000256" key="3">
    <source>
        <dbReference type="ARBA" id="ARBA00022527"/>
    </source>
</evidence>
<dbReference type="GO" id="GO:0030154">
    <property type="term" value="P:cell differentiation"/>
    <property type="evidence" value="ECO:0007669"/>
    <property type="project" value="TreeGrafter"/>
</dbReference>
<dbReference type="PANTHER" id="PTHR24057:SF0">
    <property type="entry name" value="PROTEIN KINASE SHAGGY-RELATED"/>
    <property type="match status" value="1"/>
</dbReference>
<keyword evidence="3" id="KW-0723">Serine/threonine-protein kinase</keyword>
<dbReference type="AlphaFoldDB" id="A0A0B2UJ69"/>
<sequence>MATLSQRKLAESIKLLEREWIKMHRTSIQLRCGEKKEMSYRYVDVTGKGSFGVVVKIADDNNNFFALKRVYQDRRYHNRELSILMDMEHPNIISLVSYFYTDKSPSGMYLNIITDFVDMNLEEYISSAKCLDIKSIGSIYKQILEGLRYLHGKSICHRDIKPSNILIGHDGLVKICDLGSAKMIKSGENNVTYICSRFYRAPENLLDYKEYDFKMDVWSVGCVMAEFRHPEPIFKGDTSRSTLKKILEIVKANEEELIELGCQDIMLNPKGCIGIKRYLEDYFDDPGILDVFERTFVFSPHRRSSADELLKRKFFEAV</sequence>
<evidence type="ECO:0000256" key="1">
    <source>
        <dbReference type="ARBA" id="ARBA00004123"/>
    </source>
</evidence>
<dbReference type="InterPro" id="IPR050591">
    <property type="entry name" value="GSK-3"/>
</dbReference>
<evidence type="ECO:0000256" key="8">
    <source>
        <dbReference type="ARBA" id="ARBA00023242"/>
    </source>
</evidence>
<keyword evidence="7" id="KW-0067">ATP-binding</keyword>
<keyword evidence="4" id="KW-0808">Transferase</keyword>
<evidence type="ECO:0000256" key="7">
    <source>
        <dbReference type="ARBA" id="ARBA00022840"/>
    </source>
</evidence>
<evidence type="ECO:0000313" key="10">
    <source>
        <dbReference type="EMBL" id="KHN69388.1"/>
    </source>
</evidence>
<protein>
    <submittedName>
        <fullName evidence="10">Serine/threonine kinase</fullName>
    </submittedName>
</protein>
<evidence type="ECO:0000256" key="2">
    <source>
        <dbReference type="ARBA" id="ARBA00005527"/>
    </source>
</evidence>
<dbReference type="PROSITE" id="PS50011">
    <property type="entry name" value="PROTEIN_KINASE_DOM"/>
    <property type="match status" value="1"/>
</dbReference>
<evidence type="ECO:0000313" key="11">
    <source>
        <dbReference type="Proteomes" id="UP000031056"/>
    </source>
</evidence>
<dbReference type="GeneID" id="26262164"/>
<keyword evidence="8" id="KW-0539">Nucleus</keyword>
<dbReference type="FunFam" id="1.10.510.10:FF:000624">
    <property type="entry name" value="Mitogen-activated protein kinase"/>
    <property type="match status" value="1"/>
</dbReference>
<organism evidence="10 11">
    <name type="scientific">Ordospora colligata OC4</name>
    <dbReference type="NCBI Taxonomy" id="1354746"/>
    <lineage>
        <taxon>Eukaryota</taxon>
        <taxon>Fungi</taxon>
        <taxon>Fungi incertae sedis</taxon>
        <taxon>Microsporidia</taxon>
        <taxon>Ordosporidae</taxon>
        <taxon>Ordospora</taxon>
    </lineage>
</organism>
<keyword evidence="6 10" id="KW-0418">Kinase</keyword>
<dbReference type="GO" id="GO:0007165">
    <property type="term" value="P:signal transduction"/>
    <property type="evidence" value="ECO:0007669"/>
    <property type="project" value="TreeGrafter"/>
</dbReference>
<dbReference type="OrthoDB" id="272141at2759"/>
<dbReference type="Pfam" id="PF00069">
    <property type="entry name" value="Pkinase"/>
    <property type="match status" value="1"/>
</dbReference>
<reference evidence="10 11" key="1">
    <citation type="journal article" date="2014" name="MBio">
        <title>The Ordospora colligata genome; evolution of extreme reduction in microsporidia and host-to-parasite horizontal gene transfer.</title>
        <authorList>
            <person name="Pombert J.-F."/>
            <person name="Haag K.L."/>
            <person name="Beidas S."/>
            <person name="Ebert D."/>
            <person name="Keeling P.J."/>
        </authorList>
    </citation>
    <scope>NUCLEOTIDE SEQUENCE [LARGE SCALE GENOMIC DNA]</scope>
    <source>
        <strain evidence="10 11">OC4</strain>
    </source>
</reference>
<dbReference type="STRING" id="1354746.A0A0B2UJ69"/>
<dbReference type="RefSeq" id="XP_014563430.1">
    <property type="nucleotide sequence ID" value="XM_014707944.1"/>
</dbReference>
<dbReference type="VEuPathDB" id="MicrosporidiaDB:M896_081240"/>
<evidence type="ECO:0000256" key="4">
    <source>
        <dbReference type="ARBA" id="ARBA00022679"/>
    </source>
</evidence>
<dbReference type="GO" id="GO:0004674">
    <property type="term" value="F:protein serine/threonine kinase activity"/>
    <property type="evidence" value="ECO:0007669"/>
    <property type="project" value="UniProtKB-KW"/>
</dbReference>
<evidence type="ECO:0000256" key="6">
    <source>
        <dbReference type="ARBA" id="ARBA00022777"/>
    </source>
</evidence>
<dbReference type="GO" id="GO:0005524">
    <property type="term" value="F:ATP binding"/>
    <property type="evidence" value="ECO:0007669"/>
    <property type="project" value="UniProtKB-KW"/>
</dbReference>
<evidence type="ECO:0000256" key="5">
    <source>
        <dbReference type="ARBA" id="ARBA00022741"/>
    </source>
</evidence>
<keyword evidence="5" id="KW-0547">Nucleotide-binding</keyword>
<dbReference type="InterPro" id="IPR008271">
    <property type="entry name" value="Ser/Thr_kinase_AS"/>
</dbReference>
<feature type="domain" description="Protein kinase" evidence="9">
    <location>
        <begin position="40"/>
        <end position="315"/>
    </location>
</feature>
<comment type="caution">
    <text evidence="10">The sequence shown here is derived from an EMBL/GenBank/DDBJ whole genome shotgun (WGS) entry which is preliminary data.</text>
</comment>
<dbReference type="HOGENOM" id="CLU_000288_181_20_1"/>
<dbReference type="FunCoup" id="A0A0B2UJ69">
    <property type="interactions" value="104"/>
</dbReference>
<dbReference type="SMART" id="SM00220">
    <property type="entry name" value="S_TKc"/>
    <property type="match status" value="1"/>
</dbReference>
<dbReference type="Gene3D" id="3.30.200.20">
    <property type="entry name" value="Phosphorylase Kinase, domain 1"/>
    <property type="match status" value="1"/>
</dbReference>
<dbReference type="InterPro" id="IPR011009">
    <property type="entry name" value="Kinase-like_dom_sf"/>
</dbReference>
<proteinExistence type="inferred from homology"/>
<comment type="similarity">
    <text evidence="2">Belongs to the protein kinase superfamily. CMGC Ser/Thr protein kinase family. GSK-3 subfamily.</text>
</comment>
<keyword evidence="11" id="KW-1185">Reference proteome</keyword>
<dbReference type="InterPro" id="IPR000719">
    <property type="entry name" value="Prot_kinase_dom"/>
</dbReference>
<dbReference type="InParanoid" id="A0A0B2UJ69"/>
<dbReference type="PROSITE" id="PS00108">
    <property type="entry name" value="PROTEIN_KINASE_ST"/>
    <property type="match status" value="1"/>
</dbReference>
<dbReference type="Gene3D" id="1.10.510.10">
    <property type="entry name" value="Transferase(Phosphotransferase) domain 1"/>
    <property type="match status" value="1"/>
</dbReference>
<dbReference type="SUPFAM" id="SSF56112">
    <property type="entry name" value="Protein kinase-like (PK-like)"/>
    <property type="match status" value="1"/>
</dbReference>
<gene>
    <name evidence="10" type="ORF">M896_081240</name>
</gene>
<accession>A0A0B2UJ69</accession>
<evidence type="ECO:0000259" key="9">
    <source>
        <dbReference type="PROSITE" id="PS50011"/>
    </source>
</evidence>
<name>A0A0B2UJ69_9MICR</name>
<dbReference type="EMBL" id="JOKQ01000008">
    <property type="protein sequence ID" value="KHN69388.1"/>
    <property type="molecule type" value="Genomic_DNA"/>
</dbReference>
<dbReference type="GO" id="GO:0005737">
    <property type="term" value="C:cytoplasm"/>
    <property type="evidence" value="ECO:0007669"/>
    <property type="project" value="TreeGrafter"/>
</dbReference>
<dbReference type="Proteomes" id="UP000031056">
    <property type="component" value="Unassembled WGS sequence"/>
</dbReference>
<dbReference type="GO" id="GO:0005634">
    <property type="term" value="C:nucleus"/>
    <property type="evidence" value="ECO:0007669"/>
    <property type="project" value="UniProtKB-SubCell"/>
</dbReference>
<dbReference type="PANTHER" id="PTHR24057">
    <property type="entry name" value="GLYCOGEN SYNTHASE KINASE-3 ALPHA"/>
    <property type="match status" value="1"/>
</dbReference>
<comment type="subcellular location">
    <subcellularLocation>
        <location evidence="1">Nucleus</location>
    </subcellularLocation>
</comment>